<feature type="domain" description="PNPLA" evidence="6">
    <location>
        <begin position="31"/>
        <end position="221"/>
    </location>
</feature>
<dbReference type="InterPro" id="IPR002641">
    <property type="entry name" value="PNPLA_dom"/>
</dbReference>
<dbReference type="PROSITE" id="PS51635">
    <property type="entry name" value="PNPLA"/>
    <property type="match status" value="1"/>
</dbReference>
<reference evidence="7 8" key="1">
    <citation type="submission" date="2016-11" db="EMBL/GenBank/DDBJ databases">
        <title>Trade-off between light-utilization and light-protection in marine flavobacteria.</title>
        <authorList>
            <person name="Kumagai Y."/>
        </authorList>
    </citation>
    <scope>NUCLEOTIDE SEQUENCE [LARGE SCALE GENOMIC DNA]</scope>
    <source>
        <strain evidence="7 8">NBRC 107741</strain>
    </source>
</reference>
<dbReference type="SUPFAM" id="SSF52151">
    <property type="entry name" value="FabD/lysophospholipase-like"/>
    <property type="match status" value="1"/>
</dbReference>
<dbReference type="CDD" id="cd07205">
    <property type="entry name" value="Pat_PNPLA6_PNPLA7_NTE1_like"/>
    <property type="match status" value="1"/>
</dbReference>
<feature type="short sequence motif" description="GXSXG" evidence="4">
    <location>
        <begin position="62"/>
        <end position="66"/>
    </location>
</feature>
<dbReference type="Gene3D" id="2.40.160.50">
    <property type="entry name" value="membrane protein fhac: a member of the omp85/tpsb transporter family"/>
    <property type="match status" value="1"/>
</dbReference>
<evidence type="ECO:0000259" key="6">
    <source>
        <dbReference type="PROSITE" id="PS51635"/>
    </source>
</evidence>
<dbReference type="Pfam" id="PF01734">
    <property type="entry name" value="Patatin"/>
    <property type="match status" value="1"/>
</dbReference>
<keyword evidence="1 4" id="KW-0378">Hydrolase</keyword>
<feature type="short sequence motif" description="GXGXXG" evidence="4">
    <location>
        <begin position="35"/>
        <end position="40"/>
    </location>
</feature>
<dbReference type="Gene3D" id="3.40.1090.10">
    <property type="entry name" value="Cytosolic phospholipase A2 catalytic domain"/>
    <property type="match status" value="2"/>
</dbReference>
<keyword evidence="3 4" id="KW-0443">Lipid metabolism</keyword>
<dbReference type="Proteomes" id="UP000239800">
    <property type="component" value="Unassembled WGS sequence"/>
</dbReference>
<sequence>MRIKNFFWAMILLPFLGLAQDDTQEDLKVGLVLSGGGAKGLAHVGALKIIEEAGIRIDYIGGTSMGAIVGGLYASGYTANQLDSIFNVLDFDTLIQDDVPRSAKTFYEKEDGERYALTLPFDDFKVDFPSGISKGQNIYNLLSKLTTHVSEIEDFNQLPIPFFCVTTNVETGQAKIFNKGYLPRVISASGSIPSLFSPVKIGDSIYVDGGVVNNYPVDEVRAMGADLVIGIDVQDSLKTREELKSAISLLGQVNNYRTINAMKEKAGRTDIYIKPNIDDYNVVSFDEGNQIIRSGQIAAEGFRGRLEEIASRQTTGPKPKPEIRSADEVFIKEVVITGNENYTRAYVLGKLKIRTPSKIEYTDFSTGVNNLSATGNFDNINYRFIEDKDNAGEYTVHFDLVESGSRTLLRAGVHYDDLFKSAALVNITHKRLITNNDVVALDLILGDNIRYNFEYYIDKGYYWSVGLSSAYNFFAKNVATDFVQSDLNNVAVEIAGGPELNKIDFEYGDLTNRLFVQTVFQRIYLLELGGEHKWLKYLSETFGQDDQNKPRTVFDNTNYFSVYGLLKFDTEDDKYFPSSGWLFEGDFHWYLLAEGQNEDFESFSIGKAKVAYSHPFSDKWSGRISTEGGLRIGSSTTNSLDFFIGGYGYRPLNNFVPLMGFEAVSLRGDTYLKSAISLDFEFAKNHHFNGEFNIANVGDDLFATGQWIDEIDYSGFSIGYGWKTFLGPVELKYAYSPEVKEDVWYVNVGFSF</sequence>
<dbReference type="Gene3D" id="3.10.20.310">
    <property type="entry name" value="membrane protein fhac"/>
    <property type="match status" value="1"/>
</dbReference>
<evidence type="ECO:0000256" key="2">
    <source>
        <dbReference type="ARBA" id="ARBA00022963"/>
    </source>
</evidence>
<keyword evidence="5" id="KW-0732">Signal</keyword>
<accession>A0A2S7KSP7</accession>
<dbReference type="InterPro" id="IPR016035">
    <property type="entry name" value="Acyl_Trfase/lysoPLipase"/>
</dbReference>
<dbReference type="GO" id="GO:0016042">
    <property type="term" value="P:lipid catabolic process"/>
    <property type="evidence" value="ECO:0007669"/>
    <property type="project" value="UniProtKB-UniRule"/>
</dbReference>
<feature type="active site" description="Nucleophile" evidence="4">
    <location>
        <position position="64"/>
    </location>
</feature>
<dbReference type="GO" id="GO:0016787">
    <property type="term" value="F:hydrolase activity"/>
    <property type="evidence" value="ECO:0007669"/>
    <property type="project" value="UniProtKB-UniRule"/>
</dbReference>
<comment type="caution">
    <text evidence="7">The sequence shown here is derived from an EMBL/GenBank/DDBJ whole genome shotgun (WGS) entry which is preliminary data.</text>
</comment>
<dbReference type="EMBL" id="MQUB01000001">
    <property type="protein sequence ID" value="PQB05608.1"/>
    <property type="molecule type" value="Genomic_DNA"/>
</dbReference>
<feature type="chain" id="PRO_5015599070" evidence="5">
    <location>
        <begin position="20"/>
        <end position="752"/>
    </location>
</feature>
<protein>
    <submittedName>
        <fullName evidence="7">Patatin</fullName>
    </submittedName>
</protein>
<evidence type="ECO:0000256" key="1">
    <source>
        <dbReference type="ARBA" id="ARBA00022801"/>
    </source>
</evidence>
<proteinExistence type="predicted"/>
<name>A0A2S7KSP7_9FLAO</name>
<dbReference type="Pfam" id="PF19143">
    <property type="entry name" value="Omp85_2"/>
    <property type="match status" value="1"/>
</dbReference>
<feature type="active site" description="Proton acceptor" evidence="4">
    <location>
        <position position="208"/>
    </location>
</feature>
<evidence type="ECO:0000313" key="7">
    <source>
        <dbReference type="EMBL" id="PQB05608.1"/>
    </source>
</evidence>
<dbReference type="PANTHER" id="PTHR14226:SF76">
    <property type="entry name" value="NTE FAMILY PROTEIN RSSA"/>
    <property type="match status" value="1"/>
</dbReference>
<dbReference type="PANTHER" id="PTHR14226">
    <property type="entry name" value="NEUROPATHY TARGET ESTERASE/SWISS CHEESE D.MELANOGASTER"/>
    <property type="match status" value="1"/>
</dbReference>
<feature type="short sequence motif" description="DGA/G" evidence="4">
    <location>
        <begin position="208"/>
        <end position="210"/>
    </location>
</feature>
<dbReference type="AlphaFoldDB" id="A0A2S7KSP7"/>
<evidence type="ECO:0000256" key="5">
    <source>
        <dbReference type="SAM" id="SignalP"/>
    </source>
</evidence>
<organism evidence="7 8">
    <name type="scientific">Aureitalea marina</name>
    <dbReference type="NCBI Taxonomy" id="930804"/>
    <lineage>
        <taxon>Bacteria</taxon>
        <taxon>Pseudomonadati</taxon>
        <taxon>Bacteroidota</taxon>
        <taxon>Flavobacteriia</taxon>
        <taxon>Flavobacteriales</taxon>
        <taxon>Flavobacteriaceae</taxon>
        <taxon>Aureitalea</taxon>
    </lineage>
</organism>
<feature type="signal peptide" evidence="5">
    <location>
        <begin position="1"/>
        <end position="19"/>
    </location>
</feature>
<dbReference type="InterPro" id="IPR043864">
    <property type="entry name" value="Omp85-like_dom"/>
</dbReference>
<keyword evidence="8" id="KW-1185">Reference proteome</keyword>
<keyword evidence="2 4" id="KW-0442">Lipid degradation</keyword>
<gene>
    <name evidence="7" type="ORF">BST85_12395</name>
</gene>
<dbReference type="InterPro" id="IPR050301">
    <property type="entry name" value="NTE"/>
</dbReference>
<evidence type="ECO:0000313" key="8">
    <source>
        <dbReference type="Proteomes" id="UP000239800"/>
    </source>
</evidence>
<evidence type="ECO:0000256" key="3">
    <source>
        <dbReference type="ARBA" id="ARBA00023098"/>
    </source>
</evidence>
<dbReference type="RefSeq" id="WP_245917692.1">
    <property type="nucleotide sequence ID" value="NZ_MQUB01000001.1"/>
</dbReference>
<evidence type="ECO:0000256" key="4">
    <source>
        <dbReference type="PROSITE-ProRule" id="PRU01161"/>
    </source>
</evidence>